<gene>
    <name evidence="2" type="ORF">BFC17_08595</name>
</gene>
<evidence type="ECO:0000313" key="2">
    <source>
        <dbReference type="EMBL" id="OFI36175.1"/>
    </source>
</evidence>
<dbReference type="EMBL" id="MJIC01000002">
    <property type="protein sequence ID" value="OFI36175.1"/>
    <property type="molecule type" value="Genomic_DNA"/>
</dbReference>
<dbReference type="STRING" id="1856405.BFC17_08595"/>
<evidence type="ECO:0000313" key="3">
    <source>
        <dbReference type="Proteomes" id="UP000176037"/>
    </source>
</evidence>
<dbReference type="PANTHER" id="PTHR34406">
    <property type="entry name" value="PROTEIN YCEI"/>
    <property type="match status" value="1"/>
</dbReference>
<dbReference type="PANTHER" id="PTHR34406:SF1">
    <property type="entry name" value="PROTEIN YCEI"/>
    <property type="match status" value="1"/>
</dbReference>
<reference evidence="2 3" key="1">
    <citation type="submission" date="2016-09" db="EMBL/GenBank/DDBJ databases">
        <title>Alteromonas lipolytica, a new species isolated from sea water.</title>
        <authorList>
            <person name="Wu Y.-H."/>
            <person name="Cheng H."/>
            <person name="Xu X.-W."/>
        </authorList>
    </citation>
    <scope>NUCLEOTIDE SEQUENCE [LARGE SCALE GENOMIC DNA]</scope>
    <source>
        <strain evidence="2 3">JW12</strain>
    </source>
</reference>
<dbReference type="AlphaFoldDB" id="A0A1E8FJS6"/>
<organism evidence="2 3">
    <name type="scientific">Alteromonas lipolytica</name>
    <dbReference type="NCBI Taxonomy" id="1856405"/>
    <lineage>
        <taxon>Bacteria</taxon>
        <taxon>Pseudomonadati</taxon>
        <taxon>Pseudomonadota</taxon>
        <taxon>Gammaproteobacteria</taxon>
        <taxon>Alteromonadales</taxon>
        <taxon>Alteromonadaceae</taxon>
        <taxon>Alteromonas/Salinimonas group</taxon>
        <taxon>Alteromonas</taxon>
    </lineage>
</organism>
<evidence type="ECO:0000259" key="1">
    <source>
        <dbReference type="SMART" id="SM00867"/>
    </source>
</evidence>
<protein>
    <recommendedName>
        <fullName evidence="1">Lipid/polyisoprenoid-binding YceI-like domain-containing protein</fullName>
    </recommendedName>
</protein>
<accession>A0A1E8FJS6</accession>
<dbReference type="Proteomes" id="UP000176037">
    <property type="component" value="Unassembled WGS sequence"/>
</dbReference>
<dbReference type="InterPro" id="IPR007372">
    <property type="entry name" value="Lipid/polyisoprenoid-bd_YceI"/>
</dbReference>
<dbReference type="SMART" id="SM00867">
    <property type="entry name" value="YceI"/>
    <property type="match status" value="1"/>
</dbReference>
<dbReference type="SUPFAM" id="SSF101874">
    <property type="entry name" value="YceI-like"/>
    <property type="match status" value="1"/>
</dbReference>
<sequence length="119" mass="13284">MIDVTINTQSITTNNKDWDGTIKGSQWFSTADFPSAHYLSSNIHTEDGKFIAHGELTLKGTTKPITVVFNWQEENGIAKFTGSATIDRREFEIGSGSWATNESVAYEVVLDIDLQLRKQ</sequence>
<name>A0A1E8FJS6_9ALTE</name>
<dbReference type="InterPro" id="IPR036761">
    <property type="entry name" value="TTHA0802/YceI-like_sf"/>
</dbReference>
<dbReference type="Gene3D" id="2.40.128.110">
    <property type="entry name" value="Lipid/polyisoprenoid-binding, YceI-like"/>
    <property type="match status" value="1"/>
</dbReference>
<comment type="caution">
    <text evidence="2">The sequence shown here is derived from an EMBL/GenBank/DDBJ whole genome shotgun (WGS) entry which is preliminary data.</text>
</comment>
<dbReference type="Pfam" id="PF04264">
    <property type="entry name" value="YceI"/>
    <property type="match status" value="1"/>
</dbReference>
<feature type="domain" description="Lipid/polyisoprenoid-binding YceI-like" evidence="1">
    <location>
        <begin position="1"/>
        <end position="117"/>
    </location>
</feature>
<keyword evidence="3" id="KW-1185">Reference proteome</keyword>
<proteinExistence type="predicted"/>